<dbReference type="Proteomes" id="UP000035444">
    <property type="component" value="Unassembled WGS sequence"/>
</dbReference>
<proteinExistence type="predicted"/>
<name>A0A0H2MDV4_9PROT</name>
<keyword evidence="4" id="KW-1185">Reference proteome</keyword>
<dbReference type="Pfam" id="PF21722">
    <property type="entry name" value="Gly_rich_2"/>
    <property type="match status" value="2"/>
</dbReference>
<dbReference type="EMBL" id="LAQL01000043">
    <property type="protein sequence ID" value="KLN58857.1"/>
    <property type="molecule type" value="Genomic_DNA"/>
</dbReference>
<feature type="non-terminal residue" evidence="3">
    <location>
        <position position="1"/>
    </location>
</feature>
<gene>
    <name evidence="3" type="ORF">WH96_20795</name>
</gene>
<evidence type="ECO:0000313" key="3">
    <source>
        <dbReference type="EMBL" id="KLN58857.1"/>
    </source>
</evidence>
<feature type="domain" description="Glycine-rich" evidence="2">
    <location>
        <begin position="185"/>
        <end position="391"/>
    </location>
</feature>
<accession>A0A0H2MDV4</accession>
<dbReference type="PATRIC" id="fig|1489064.4.peg.2806"/>
<evidence type="ECO:0000256" key="1">
    <source>
        <dbReference type="SAM" id="MobiDB-lite"/>
    </source>
</evidence>
<dbReference type="InterPro" id="IPR049304">
    <property type="entry name" value="Gly_rich_dom"/>
</dbReference>
<feature type="region of interest" description="Disordered" evidence="1">
    <location>
        <begin position="67"/>
        <end position="86"/>
    </location>
</feature>
<comment type="caution">
    <text evidence="3">The sequence shown here is derived from an EMBL/GenBank/DDBJ whole genome shotgun (WGS) entry which is preliminary data.</text>
</comment>
<dbReference type="RefSeq" id="WP_047766172.1">
    <property type="nucleotide sequence ID" value="NZ_LAQL01000043.1"/>
</dbReference>
<evidence type="ECO:0000313" key="4">
    <source>
        <dbReference type="Proteomes" id="UP000035444"/>
    </source>
</evidence>
<protein>
    <recommendedName>
        <fullName evidence="2">Glycine-rich domain-containing protein</fullName>
    </recommendedName>
</protein>
<dbReference type="AlphaFoldDB" id="A0A0H2MDV4"/>
<reference evidence="3 4" key="1">
    <citation type="submission" date="2015-03" db="EMBL/GenBank/DDBJ databases">
        <title>Genome Sequence of Kiloniella spongiae MEBiC09566, isolated from a marine sponge.</title>
        <authorList>
            <person name="Shao Z."/>
            <person name="Wang L."/>
            <person name="Li X."/>
        </authorList>
    </citation>
    <scope>NUCLEOTIDE SEQUENCE [LARGE SCALE GENOMIC DNA]</scope>
    <source>
        <strain evidence="3 4">MEBiC09566</strain>
    </source>
</reference>
<organism evidence="3 4">
    <name type="scientific">Kiloniella spongiae</name>
    <dbReference type="NCBI Taxonomy" id="1489064"/>
    <lineage>
        <taxon>Bacteria</taxon>
        <taxon>Pseudomonadati</taxon>
        <taxon>Pseudomonadota</taxon>
        <taxon>Alphaproteobacteria</taxon>
        <taxon>Rhodospirillales</taxon>
        <taxon>Kiloniellaceae</taxon>
        <taxon>Kiloniella</taxon>
    </lineage>
</organism>
<sequence length="629" mass="59007">GGGGGGGSGAIVQKLIAVNPGDVIPVSVGAGAEASIYTHPTYGKNTDGTSGEESTFGAFLTATPGSGGGGAYSQHQSSGAGGVAGTGGVASGGDTLNIDGQNGLPGEHASTVSGNYLYAEGGLGGTGYVLEGINCGAGGAGPKKMANKTQKPSHPGSDGCALIEWGAALDEPVDDGSGSELYATAGVHNWVVPDGVTAVRVSVVGGGGSAGAMGTWTSGADNSLSSRGGGGGGGGSGAYLQKIITVMAGDIIPVTVGTGGAASVYTHPTYGKNADGKSGEQSAFGSLLIAASGQGGGGAYSQYRSSGAGGVGGAGGIAAGGTLVNLNGQSGQPGDPYSTAGGNYVHANGGPGGNGYLVQGTNCGAGGSGHTKSNHTYNTDPGSDGCVLIEWGPEILEPVNDGAGSEFHHTSGVLNWTVPSDVAAVKVTLVGAGGSGGQNGTWVGSGSFVPGGGGGGGGAGAVVQKILAVTPGDIIPVTIGGGAEASIYAHPVYGKNTDGTGGQQSTFGTLLTAAPGLGGGGGYSQYRSSGAGGAAGTGAVASGGDLLNINGQDGTVGDPSSTAGGTYLYGHGGNGGEGYLLEGISCGAGGAGPAKKAGLGQDPSMPGSDGCALIEWGPDITASGAGGSS</sequence>
<evidence type="ECO:0000259" key="2">
    <source>
        <dbReference type="Pfam" id="PF21722"/>
    </source>
</evidence>
<feature type="domain" description="Glycine-rich" evidence="2">
    <location>
        <begin position="411"/>
        <end position="627"/>
    </location>
</feature>